<keyword evidence="5" id="KW-1185">Reference proteome</keyword>
<feature type="domain" description="FAD-binding" evidence="3">
    <location>
        <begin position="9"/>
        <end position="347"/>
    </location>
</feature>
<keyword evidence="2" id="KW-0472">Membrane</keyword>
<dbReference type="SUPFAM" id="SSF54373">
    <property type="entry name" value="FAD-linked reductases, C-terminal domain"/>
    <property type="match status" value="1"/>
</dbReference>
<dbReference type="EMBL" id="CP074371">
    <property type="protein sequence ID" value="QVI25327.1"/>
    <property type="molecule type" value="Genomic_DNA"/>
</dbReference>
<dbReference type="InterPro" id="IPR050631">
    <property type="entry name" value="PheA/TfdB_FAD_monoxygenase"/>
</dbReference>
<reference evidence="4 5" key="1">
    <citation type="submission" date="2021-04" db="EMBL/GenBank/DDBJ databases">
        <title>Nocardia tengchongensis.</title>
        <authorList>
            <person name="Zhuang k."/>
            <person name="Ran Y."/>
            <person name="Li W."/>
        </authorList>
    </citation>
    <scope>NUCLEOTIDE SEQUENCE [LARGE SCALE GENOMIC DNA]</scope>
    <source>
        <strain evidence="4 5">CFH S0057</strain>
    </source>
</reference>
<dbReference type="Pfam" id="PF01494">
    <property type="entry name" value="FAD_binding_3"/>
    <property type="match status" value="1"/>
</dbReference>
<keyword evidence="1" id="KW-0560">Oxidoreductase</keyword>
<evidence type="ECO:0000256" key="2">
    <source>
        <dbReference type="SAM" id="Phobius"/>
    </source>
</evidence>
<dbReference type="Gene3D" id="3.50.50.60">
    <property type="entry name" value="FAD/NAD(P)-binding domain"/>
    <property type="match status" value="1"/>
</dbReference>
<accession>A0ABX8CZK5</accession>
<keyword evidence="4" id="KW-0503">Monooxygenase</keyword>
<dbReference type="PANTHER" id="PTHR43476:SF5">
    <property type="entry name" value="FAD-DEPENDENT MONOOXYGENASE"/>
    <property type="match status" value="1"/>
</dbReference>
<protein>
    <submittedName>
        <fullName evidence="4">FAD-dependent monooxygenase</fullName>
    </submittedName>
</protein>
<proteinExistence type="predicted"/>
<dbReference type="Gene3D" id="3.30.9.10">
    <property type="entry name" value="D-Amino Acid Oxidase, subunit A, domain 2"/>
    <property type="match status" value="1"/>
</dbReference>
<name>A0ABX8CZK5_9NOCA</name>
<gene>
    <name evidence="4" type="ORF">KHQ06_34510</name>
</gene>
<feature type="transmembrane region" description="Helical" evidence="2">
    <location>
        <begin position="12"/>
        <end position="38"/>
    </location>
</feature>
<evidence type="ECO:0000313" key="5">
    <source>
        <dbReference type="Proteomes" id="UP000683310"/>
    </source>
</evidence>
<dbReference type="PANTHER" id="PTHR43476">
    <property type="entry name" value="3-(3-HYDROXY-PHENYL)PROPIONATE/3-HYDROXYCINNAMIC ACID HYDROXYLASE"/>
    <property type="match status" value="1"/>
</dbReference>
<evidence type="ECO:0000256" key="1">
    <source>
        <dbReference type="ARBA" id="ARBA00023002"/>
    </source>
</evidence>
<organism evidence="4 5">
    <name type="scientific">Nocardia tengchongensis</name>
    <dbReference type="NCBI Taxonomy" id="2055889"/>
    <lineage>
        <taxon>Bacteria</taxon>
        <taxon>Bacillati</taxon>
        <taxon>Actinomycetota</taxon>
        <taxon>Actinomycetes</taxon>
        <taxon>Mycobacteriales</taxon>
        <taxon>Nocardiaceae</taxon>
        <taxon>Nocardia</taxon>
    </lineage>
</organism>
<evidence type="ECO:0000313" key="4">
    <source>
        <dbReference type="EMBL" id="QVI25327.1"/>
    </source>
</evidence>
<sequence>MGPECGDIDTEVVVLGAGPAGLVLANLLGAAGIGCVVLERQSRRWVENRSRAGFLAPDAVAVLRTHGLAAGLDSRGHDHDVCEFRGVDGGFELCYGKRGSGRPHTVHPQQELVTDLIAEFLRGGGAVHFETTAEFIGDLDTERPWVMARTADGRVRRVTGRYLAGCDGGRGVSAAAVPARTAVRDHGITWLALLVQAPPSSPNVLYGVHPDGFAGQMPRTPDITRYYLQCDPSDTVEDWDDARVWAALRRRLHADRHGPLVEGPIVERGLVRLRSEIRDRLRHGRLLLAGDAATAISPSAAKGANLAILGAELLAHALSDALRGGDLSGLGQYCADYTPMIERAQEFSHWMIDLLHPPAADDPHADYHRVLRRARLRDLVVSRAHQDFFSDNYVGL</sequence>
<keyword evidence="2" id="KW-1133">Transmembrane helix</keyword>
<keyword evidence="2" id="KW-0812">Transmembrane</keyword>
<dbReference type="GO" id="GO:0004497">
    <property type="term" value="F:monooxygenase activity"/>
    <property type="evidence" value="ECO:0007669"/>
    <property type="project" value="UniProtKB-KW"/>
</dbReference>
<dbReference type="PRINTS" id="PR00420">
    <property type="entry name" value="RNGMNOXGNASE"/>
</dbReference>
<evidence type="ECO:0000259" key="3">
    <source>
        <dbReference type="Pfam" id="PF01494"/>
    </source>
</evidence>
<dbReference type="InterPro" id="IPR036188">
    <property type="entry name" value="FAD/NAD-bd_sf"/>
</dbReference>
<dbReference type="SUPFAM" id="SSF51905">
    <property type="entry name" value="FAD/NAD(P)-binding domain"/>
    <property type="match status" value="1"/>
</dbReference>
<dbReference type="Proteomes" id="UP000683310">
    <property type="component" value="Chromosome"/>
</dbReference>
<dbReference type="InterPro" id="IPR002938">
    <property type="entry name" value="FAD-bd"/>
</dbReference>